<feature type="transmembrane region" description="Helical" evidence="7">
    <location>
        <begin position="49"/>
        <end position="69"/>
    </location>
</feature>
<dbReference type="InterPro" id="IPR036259">
    <property type="entry name" value="MFS_trans_sf"/>
</dbReference>
<feature type="transmembrane region" description="Helical" evidence="7">
    <location>
        <begin position="313"/>
        <end position="332"/>
    </location>
</feature>
<sequence>MSKKNQSFFRYENNLLILLFLIFGLVFMDRLSIIYLFPFVAEELNLNNTQMGMIVGATSIAWGISTLLFASVSDFIGKKKLTLIIFILGFSIATFTSGLVAGLGSLILVRLLMGITEGPVIPLVQSTMMAESTPKRRGSNLGLIQGSGALLGNALAPVIVVAIAAATNWRYSFFALAIPGIVLAVILMFYMKEPNFNIGQGTVHKKVKPTFQEYKSVFKTRNVWVSMLMSIFYMMYLLVFTSFMPLFLSGVSNYSEAQYGAILGIMGIGMFVWQFLLPFLSDRVGRKTIIVPATLIAILLPLSVAAFHTNFALLAISIFVLTIGFGAQPLYLAIIPSESVPRIFAATAIACVVLTGEIIGGTVGPVIAGILADKFSLYTPLWLASGTAVVFFLLSFLLKETAPVKVSSKISEDSGTSITV</sequence>
<evidence type="ECO:0000259" key="8">
    <source>
        <dbReference type="PROSITE" id="PS50850"/>
    </source>
</evidence>
<keyword evidence="2" id="KW-0813">Transport</keyword>
<gene>
    <name evidence="9" type="ORF">P5G62_014665</name>
</gene>
<name>A0ABV4YUH2_9BACI</name>
<dbReference type="Gene3D" id="1.20.1250.20">
    <property type="entry name" value="MFS general substrate transporter like domains"/>
    <property type="match status" value="2"/>
</dbReference>
<evidence type="ECO:0000256" key="1">
    <source>
        <dbReference type="ARBA" id="ARBA00004651"/>
    </source>
</evidence>
<evidence type="ECO:0000313" key="10">
    <source>
        <dbReference type="Proteomes" id="UP001241748"/>
    </source>
</evidence>
<feature type="transmembrane region" description="Helical" evidence="7">
    <location>
        <begin position="141"/>
        <end position="165"/>
    </location>
</feature>
<comment type="subcellular location">
    <subcellularLocation>
        <location evidence="1">Cell membrane</location>
        <topology evidence="1">Multi-pass membrane protein</topology>
    </subcellularLocation>
</comment>
<evidence type="ECO:0000256" key="5">
    <source>
        <dbReference type="ARBA" id="ARBA00022989"/>
    </source>
</evidence>
<accession>A0ABV4YUH2</accession>
<evidence type="ECO:0000313" key="9">
    <source>
        <dbReference type="EMBL" id="MFB3168358.1"/>
    </source>
</evidence>
<feature type="transmembrane region" description="Helical" evidence="7">
    <location>
        <begin position="344"/>
        <end position="371"/>
    </location>
</feature>
<dbReference type="InterPro" id="IPR050189">
    <property type="entry name" value="MFS_Efflux_Transporters"/>
</dbReference>
<keyword evidence="6 7" id="KW-0472">Membrane</keyword>
<dbReference type="Proteomes" id="UP001241748">
    <property type="component" value="Unassembled WGS sequence"/>
</dbReference>
<feature type="domain" description="Major facilitator superfamily (MFS) profile" evidence="8">
    <location>
        <begin position="15"/>
        <end position="403"/>
    </location>
</feature>
<feature type="transmembrane region" description="Helical" evidence="7">
    <location>
        <begin position="259"/>
        <end position="277"/>
    </location>
</feature>
<keyword evidence="10" id="KW-1185">Reference proteome</keyword>
<dbReference type="SUPFAM" id="SSF103473">
    <property type="entry name" value="MFS general substrate transporter"/>
    <property type="match status" value="1"/>
</dbReference>
<dbReference type="InterPro" id="IPR020846">
    <property type="entry name" value="MFS_dom"/>
</dbReference>
<evidence type="ECO:0000256" key="4">
    <source>
        <dbReference type="ARBA" id="ARBA00022692"/>
    </source>
</evidence>
<feature type="transmembrane region" description="Helical" evidence="7">
    <location>
        <begin position="107"/>
        <end position="129"/>
    </location>
</feature>
<dbReference type="PANTHER" id="PTHR43124:SF3">
    <property type="entry name" value="CHLORAMPHENICOL EFFLUX PUMP RV0191"/>
    <property type="match status" value="1"/>
</dbReference>
<organism evidence="9 10">
    <name type="scientific">Neobacillus driksii</name>
    <dbReference type="NCBI Taxonomy" id="3035913"/>
    <lineage>
        <taxon>Bacteria</taxon>
        <taxon>Bacillati</taxon>
        <taxon>Bacillota</taxon>
        <taxon>Bacilli</taxon>
        <taxon>Bacillales</taxon>
        <taxon>Bacillaceae</taxon>
        <taxon>Neobacillus</taxon>
    </lineage>
</organism>
<evidence type="ECO:0000256" key="7">
    <source>
        <dbReference type="SAM" id="Phobius"/>
    </source>
</evidence>
<keyword evidence="3" id="KW-1003">Cell membrane</keyword>
<feature type="transmembrane region" description="Helical" evidence="7">
    <location>
        <begin position="15"/>
        <end position="37"/>
    </location>
</feature>
<keyword evidence="5 7" id="KW-1133">Transmembrane helix</keyword>
<feature type="transmembrane region" description="Helical" evidence="7">
    <location>
        <begin position="289"/>
        <end position="307"/>
    </location>
</feature>
<dbReference type="RefSeq" id="WP_306073073.1">
    <property type="nucleotide sequence ID" value="NZ_JAROBZ020000001.1"/>
</dbReference>
<dbReference type="PANTHER" id="PTHR43124">
    <property type="entry name" value="PURINE EFFLUX PUMP PBUE"/>
    <property type="match status" value="1"/>
</dbReference>
<proteinExistence type="predicted"/>
<comment type="caution">
    <text evidence="9">The sequence shown here is derived from an EMBL/GenBank/DDBJ whole genome shotgun (WGS) entry which is preliminary data.</text>
</comment>
<dbReference type="EMBL" id="JAROBZ020000001">
    <property type="protein sequence ID" value="MFB3168358.1"/>
    <property type="molecule type" value="Genomic_DNA"/>
</dbReference>
<dbReference type="InterPro" id="IPR011701">
    <property type="entry name" value="MFS"/>
</dbReference>
<evidence type="ECO:0000256" key="6">
    <source>
        <dbReference type="ARBA" id="ARBA00023136"/>
    </source>
</evidence>
<evidence type="ECO:0000256" key="2">
    <source>
        <dbReference type="ARBA" id="ARBA00022448"/>
    </source>
</evidence>
<dbReference type="Pfam" id="PF07690">
    <property type="entry name" value="MFS_1"/>
    <property type="match status" value="1"/>
</dbReference>
<reference evidence="9 10" key="1">
    <citation type="submission" date="2024-05" db="EMBL/GenBank/DDBJ databases">
        <authorList>
            <person name="Venkateswaran K."/>
        </authorList>
    </citation>
    <scope>NUCLEOTIDE SEQUENCE [LARGE SCALE GENOMIC DNA]</scope>
    <source>
        <strain evidence="9 10">179-C4-2-HS</strain>
    </source>
</reference>
<protein>
    <submittedName>
        <fullName evidence="9">MFS transporter</fullName>
    </submittedName>
</protein>
<feature type="transmembrane region" description="Helical" evidence="7">
    <location>
        <begin position="377"/>
        <end position="398"/>
    </location>
</feature>
<dbReference type="PROSITE" id="PS50850">
    <property type="entry name" value="MFS"/>
    <property type="match status" value="1"/>
</dbReference>
<feature type="transmembrane region" description="Helical" evidence="7">
    <location>
        <begin position="223"/>
        <end position="247"/>
    </location>
</feature>
<feature type="transmembrane region" description="Helical" evidence="7">
    <location>
        <begin position="171"/>
        <end position="190"/>
    </location>
</feature>
<feature type="transmembrane region" description="Helical" evidence="7">
    <location>
        <begin position="81"/>
        <end position="101"/>
    </location>
</feature>
<evidence type="ECO:0000256" key="3">
    <source>
        <dbReference type="ARBA" id="ARBA00022475"/>
    </source>
</evidence>
<keyword evidence="4 7" id="KW-0812">Transmembrane</keyword>